<keyword evidence="3" id="KW-1185">Reference proteome</keyword>
<gene>
    <name evidence="2" type="ORF">QQF64_026117</name>
</gene>
<feature type="compositionally biased region" description="Basic and acidic residues" evidence="1">
    <location>
        <begin position="103"/>
        <end position="132"/>
    </location>
</feature>
<reference evidence="2 3" key="1">
    <citation type="submission" date="2023-09" db="EMBL/GenBank/DDBJ databases">
        <authorList>
            <person name="Wang M."/>
        </authorList>
    </citation>
    <scope>NUCLEOTIDE SEQUENCE [LARGE SCALE GENOMIC DNA]</scope>
    <source>
        <strain evidence="2">GT-2023</strain>
        <tissue evidence="2">Liver</tissue>
    </source>
</reference>
<name>A0ABR3NR91_9TELE</name>
<organism evidence="2 3">
    <name type="scientific">Cirrhinus molitorella</name>
    <name type="common">mud carp</name>
    <dbReference type="NCBI Taxonomy" id="172907"/>
    <lineage>
        <taxon>Eukaryota</taxon>
        <taxon>Metazoa</taxon>
        <taxon>Chordata</taxon>
        <taxon>Craniata</taxon>
        <taxon>Vertebrata</taxon>
        <taxon>Euteleostomi</taxon>
        <taxon>Actinopterygii</taxon>
        <taxon>Neopterygii</taxon>
        <taxon>Teleostei</taxon>
        <taxon>Ostariophysi</taxon>
        <taxon>Cypriniformes</taxon>
        <taxon>Cyprinidae</taxon>
        <taxon>Labeoninae</taxon>
        <taxon>Labeonini</taxon>
        <taxon>Cirrhinus</taxon>
    </lineage>
</organism>
<evidence type="ECO:0000313" key="2">
    <source>
        <dbReference type="EMBL" id="KAL1279444.1"/>
    </source>
</evidence>
<evidence type="ECO:0000313" key="3">
    <source>
        <dbReference type="Proteomes" id="UP001558613"/>
    </source>
</evidence>
<feature type="compositionally biased region" description="Basic and acidic residues" evidence="1">
    <location>
        <begin position="1"/>
        <end position="25"/>
    </location>
</feature>
<feature type="compositionally biased region" description="Basic and acidic residues" evidence="1">
    <location>
        <begin position="78"/>
        <end position="89"/>
    </location>
</feature>
<dbReference type="EMBL" id="JAYMGO010000003">
    <property type="protein sequence ID" value="KAL1279444.1"/>
    <property type="molecule type" value="Genomic_DNA"/>
</dbReference>
<protein>
    <submittedName>
        <fullName evidence="2">Uncharacterized protein</fullName>
    </submittedName>
</protein>
<comment type="caution">
    <text evidence="2">The sequence shown here is derived from an EMBL/GenBank/DDBJ whole genome shotgun (WGS) entry which is preliminary data.</text>
</comment>
<evidence type="ECO:0000256" key="1">
    <source>
        <dbReference type="SAM" id="MobiDB-lite"/>
    </source>
</evidence>
<sequence>MMEGGAREKTGTRVDQPEGGAREKTGGIWRRRNQERPRPQPRQRPTVEPTEGGAMVEEGLTTPGGPTDGSGAGGGARGGDRVAKIRGDTEDPGGQGGIGGTGDRGRGRAPEDRSGAGATEDKGGAGRRKEPKGAQPEEWSPEAMAGQCPTKVEPEERGSPVEIVGDSGDERS</sequence>
<feature type="compositionally biased region" description="Gly residues" evidence="1">
    <location>
        <begin position="66"/>
        <end position="77"/>
    </location>
</feature>
<feature type="region of interest" description="Disordered" evidence="1">
    <location>
        <begin position="1"/>
        <end position="172"/>
    </location>
</feature>
<proteinExistence type="predicted"/>
<dbReference type="Proteomes" id="UP001558613">
    <property type="component" value="Unassembled WGS sequence"/>
</dbReference>
<accession>A0ABR3NR91</accession>
<feature type="compositionally biased region" description="Gly residues" evidence="1">
    <location>
        <begin position="93"/>
        <end position="102"/>
    </location>
</feature>